<comment type="similarity">
    <text evidence="1">Belongs to the peptidase S1 family.</text>
</comment>
<dbReference type="SMART" id="SM00020">
    <property type="entry name" value="Tryp_SPc"/>
    <property type="match status" value="1"/>
</dbReference>
<feature type="signal peptide" evidence="3">
    <location>
        <begin position="1"/>
        <end position="21"/>
    </location>
</feature>
<reference evidence="5 6" key="1">
    <citation type="submission" date="2016-10" db="EMBL/GenBank/DDBJ databases">
        <authorList>
            <person name="de Groot N.N."/>
        </authorList>
    </citation>
    <scope>NUCLEOTIDE SEQUENCE [LARGE SCALE GENOMIC DNA]</scope>
    <source>
        <strain evidence="5 6">CPCC 202699</strain>
    </source>
</reference>
<accession>A0A1H3JBY3</accession>
<evidence type="ECO:0000313" key="5">
    <source>
        <dbReference type="EMBL" id="SDY37055.1"/>
    </source>
</evidence>
<dbReference type="EMBL" id="FNON01000005">
    <property type="protein sequence ID" value="SDY37055.1"/>
    <property type="molecule type" value="Genomic_DNA"/>
</dbReference>
<dbReference type="OrthoDB" id="4310587at2"/>
<dbReference type="Pfam" id="PF00089">
    <property type="entry name" value="Trypsin"/>
    <property type="match status" value="1"/>
</dbReference>
<keyword evidence="2" id="KW-1015">Disulfide bond</keyword>
<keyword evidence="6" id="KW-1185">Reference proteome</keyword>
<evidence type="ECO:0000256" key="1">
    <source>
        <dbReference type="ARBA" id="ARBA00007664"/>
    </source>
</evidence>
<protein>
    <submittedName>
        <fullName evidence="5">Trypsin</fullName>
    </submittedName>
</protein>
<dbReference type="GO" id="GO:0006508">
    <property type="term" value="P:proteolysis"/>
    <property type="evidence" value="ECO:0007669"/>
    <property type="project" value="InterPro"/>
</dbReference>
<dbReference type="GO" id="GO:0004252">
    <property type="term" value="F:serine-type endopeptidase activity"/>
    <property type="evidence" value="ECO:0007669"/>
    <property type="project" value="InterPro"/>
</dbReference>
<evidence type="ECO:0000256" key="2">
    <source>
        <dbReference type="ARBA" id="ARBA00023157"/>
    </source>
</evidence>
<name>A0A1H3JBY3_9PSEU</name>
<gene>
    <name evidence="5" type="ORF">SAMN05421504_105323</name>
</gene>
<dbReference type="InterPro" id="IPR043504">
    <property type="entry name" value="Peptidase_S1_PA_chymotrypsin"/>
</dbReference>
<dbReference type="InterPro" id="IPR001254">
    <property type="entry name" value="Trypsin_dom"/>
</dbReference>
<proteinExistence type="inferred from homology"/>
<feature type="chain" id="PRO_5011621757" evidence="3">
    <location>
        <begin position="22"/>
        <end position="230"/>
    </location>
</feature>
<dbReference type="Gene3D" id="2.40.10.10">
    <property type="entry name" value="Trypsin-like serine proteases"/>
    <property type="match status" value="1"/>
</dbReference>
<evidence type="ECO:0000313" key="6">
    <source>
        <dbReference type="Proteomes" id="UP000199515"/>
    </source>
</evidence>
<feature type="domain" description="Peptidase S1" evidence="4">
    <location>
        <begin position="25"/>
        <end position="229"/>
    </location>
</feature>
<dbReference type="PANTHER" id="PTHR24276:SF91">
    <property type="entry name" value="AT26814P-RELATED"/>
    <property type="match status" value="1"/>
</dbReference>
<dbReference type="PANTHER" id="PTHR24276">
    <property type="entry name" value="POLYSERASE-RELATED"/>
    <property type="match status" value="1"/>
</dbReference>
<evidence type="ECO:0000256" key="3">
    <source>
        <dbReference type="SAM" id="SignalP"/>
    </source>
</evidence>
<dbReference type="Proteomes" id="UP000199515">
    <property type="component" value="Unassembled WGS sequence"/>
</dbReference>
<organism evidence="5 6">
    <name type="scientific">Amycolatopsis xylanica</name>
    <dbReference type="NCBI Taxonomy" id="589385"/>
    <lineage>
        <taxon>Bacteria</taxon>
        <taxon>Bacillati</taxon>
        <taxon>Actinomycetota</taxon>
        <taxon>Actinomycetes</taxon>
        <taxon>Pseudonocardiales</taxon>
        <taxon>Pseudonocardiaceae</taxon>
        <taxon>Amycolatopsis</taxon>
    </lineage>
</organism>
<dbReference type="AlphaFoldDB" id="A0A1H3JBY3"/>
<dbReference type="PROSITE" id="PS00134">
    <property type="entry name" value="TRYPSIN_HIS"/>
    <property type="match status" value="1"/>
</dbReference>
<dbReference type="STRING" id="589385.SAMN05421504_105323"/>
<dbReference type="InterPro" id="IPR018114">
    <property type="entry name" value="TRYPSIN_HIS"/>
</dbReference>
<dbReference type="InterPro" id="IPR001314">
    <property type="entry name" value="Peptidase_S1A"/>
</dbReference>
<dbReference type="SUPFAM" id="SSF50494">
    <property type="entry name" value="Trypsin-like serine proteases"/>
    <property type="match status" value="1"/>
</dbReference>
<dbReference type="RefSeq" id="WP_091292501.1">
    <property type="nucleotide sequence ID" value="NZ_FNON01000005.1"/>
</dbReference>
<dbReference type="InterPro" id="IPR050430">
    <property type="entry name" value="Peptidase_S1"/>
</dbReference>
<sequence length="230" mass="22881">MLRTAAATALAMTLLAPAAVAQTDIVGGGNAPATPWGAQVLVALPGGYGFSCSGTIIGARWVLTAAHCVAASTTAMQVRIGSNTLGGGTAADVDQRKKSPTGDIALLHLTKDVPTTFSKLATADPAVGSTNQVYGWGFTDPDGPLSPTLKVANVKVTGTSKDNAGGKAIQSVGVNGSPWKGDSGGPQVANGVQVGVASTVSNQDGTNTKGTMNYASVAANRAWIKTTSGV</sequence>
<dbReference type="PROSITE" id="PS50240">
    <property type="entry name" value="TRYPSIN_DOM"/>
    <property type="match status" value="1"/>
</dbReference>
<dbReference type="InterPro" id="IPR009003">
    <property type="entry name" value="Peptidase_S1_PA"/>
</dbReference>
<dbReference type="PRINTS" id="PR00722">
    <property type="entry name" value="CHYMOTRYPSIN"/>
</dbReference>
<evidence type="ECO:0000259" key="4">
    <source>
        <dbReference type="PROSITE" id="PS50240"/>
    </source>
</evidence>
<keyword evidence="3" id="KW-0732">Signal</keyword>